<evidence type="ECO:0000256" key="3">
    <source>
        <dbReference type="ARBA" id="ARBA00022989"/>
    </source>
</evidence>
<keyword evidence="3 5" id="KW-1133">Transmembrane helix</keyword>
<feature type="transmembrane region" description="Helical" evidence="5">
    <location>
        <begin position="38"/>
        <end position="59"/>
    </location>
</feature>
<evidence type="ECO:0000256" key="2">
    <source>
        <dbReference type="ARBA" id="ARBA00022692"/>
    </source>
</evidence>
<evidence type="ECO:0008006" key="8">
    <source>
        <dbReference type="Google" id="ProtNLM"/>
    </source>
</evidence>
<dbReference type="STRING" id="1141098.A0A1Y2DFN0"/>
<evidence type="ECO:0000313" key="7">
    <source>
        <dbReference type="Proteomes" id="UP000193689"/>
    </source>
</evidence>
<feature type="non-terminal residue" evidence="6">
    <location>
        <position position="1"/>
    </location>
</feature>
<feature type="transmembrane region" description="Helical" evidence="5">
    <location>
        <begin position="71"/>
        <end position="91"/>
    </location>
</feature>
<evidence type="ECO:0000313" key="6">
    <source>
        <dbReference type="EMBL" id="ORY57904.1"/>
    </source>
</evidence>
<name>A0A1Y2DFN0_9PEZI</name>
<feature type="transmembrane region" description="Helical" evidence="5">
    <location>
        <begin position="6"/>
        <end position="26"/>
    </location>
</feature>
<gene>
    <name evidence="6" type="ORF">BCR38DRAFT_353864</name>
</gene>
<dbReference type="PANTHER" id="PTHR23502:SF74">
    <property type="entry name" value="MAJOR FACILITATOR SUPERFAMILY (MFS) PROFILE DOMAIN-CONTAINING PROTEIN"/>
    <property type="match status" value="1"/>
</dbReference>
<dbReference type="InterPro" id="IPR036259">
    <property type="entry name" value="MFS_trans_sf"/>
</dbReference>
<keyword evidence="2 5" id="KW-0812">Transmembrane</keyword>
<dbReference type="AlphaFoldDB" id="A0A1Y2DFN0"/>
<evidence type="ECO:0000256" key="1">
    <source>
        <dbReference type="ARBA" id="ARBA00004141"/>
    </source>
</evidence>
<reference evidence="6 7" key="1">
    <citation type="submission" date="2016-07" db="EMBL/GenBank/DDBJ databases">
        <title>Pervasive Adenine N6-methylation of Active Genes in Fungi.</title>
        <authorList>
            <consortium name="DOE Joint Genome Institute"/>
            <person name="Mondo S.J."/>
            <person name="Dannebaum R.O."/>
            <person name="Kuo R.C."/>
            <person name="Labutti K."/>
            <person name="Haridas S."/>
            <person name="Kuo A."/>
            <person name="Salamov A."/>
            <person name="Ahrendt S.R."/>
            <person name="Lipzen A."/>
            <person name="Sullivan W."/>
            <person name="Andreopoulos W.B."/>
            <person name="Clum A."/>
            <person name="Lindquist E."/>
            <person name="Daum C."/>
            <person name="Ramamoorthy G.K."/>
            <person name="Gryganskyi A."/>
            <person name="Culley D."/>
            <person name="Magnuson J.K."/>
            <person name="James T.Y."/>
            <person name="O'Malley M.A."/>
            <person name="Stajich J.E."/>
            <person name="Spatafora J.W."/>
            <person name="Visel A."/>
            <person name="Grigoriev I.V."/>
        </authorList>
    </citation>
    <scope>NUCLEOTIDE SEQUENCE [LARGE SCALE GENOMIC DNA]</scope>
    <source>
        <strain evidence="6 7">CBS 129021</strain>
    </source>
</reference>
<dbReference type="RefSeq" id="XP_040711033.1">
    <property type="nucleotide sequence ID" value="XM_040856822.1"/>
</dbReference>
<evidence type="ECO:0000256" key="4">
    <source>
        <dbReference type="ARBA" id="ARBA00023136"/>
    </source>
</evidence>
<keyword evidence="7" id="KW-1185">Reference proteome</keyword>
<dbReference type="GO" id="GO:0022857">
    <property type="term" value="F:transmembrane transporter activity"/>
    <property type="evidence" value="ECO:0007669"/>
    <property type="project" value="TreeGrafter"/>
</dbReference>
<sequence>PMINLAVPAVSGLIFGLGFYFILMALNNYLADAHKIYSASAMAAVSLARSVGGGFLPLAADAMYDTLHVQWATSLLGFIMLVMCAVPFDFIRYGKPIRAHSKFCQQLERLKRLVVPTTA</sequence>
<accession>A0A1Y2DFN0</accession>
<dbReference type="EMBL" id="MCFJ01000018">
    <property type="protein sequence ID" value="ORY57904.1"/>
    <property type="molecule type" value="Genomic_DNA"/>
</dbReference>
<evidence type="ECO:0000256" key="5">
    <source>
        <dbReference type="SAM" id="Phobius"/>
    </source>
</evidence>
<proteinExistence type="predicted"/>
<dbReference type="Gene3D" id="1.20.1250.20">
    <property type="entry name" value="MFS general substrate transporter like domains"/>
    <property type="match status" value="1"/>
</dbReference>
<dbReference type="Proteomes" id="UP000193689">
    <property type="component" value="Unassembled WGS sequence"/>
</dbReference>
<dbReference type="GO" id="GO:0005886">
    <property type="term" value="C:plasma membrane"/>
    <property type="evidence" value="ECO:0007669"/>
    <property type="project" value="TreeGrafter"/>
</dbReference>
<dbReference type="PANTHER" id="PTHR23502">
    <property type="entry name" value="MAJOR FACILITATOR SUPERFAMILY"/>
    <property type="match status" value="1"/>
</dbReference>
<organism evidence="6 7">
    <name type="scientific">Pseudomassariella vexata</name>
    <dbReference type="NCBI Taxonomy" id="1141098"/>
    <lineage>
        <taxon>Eukaryota</taxon>
        <taxon>Fungi</taxon>
        <taxon>Dikarya</taxon>
        <taxon>Ascomycota</taxon>
        <taxon>Pezizomycotina</taxon>
        <taxon>Sordariomycetes</taxon>
        <taxon>Xylariomycetidae</taxon>
        <taxon>Amphisphaeriales</taxon>
        <taxon>Pseudomassariaceae</taxon>
        <taxon>Pseudomassariella</taxon>
    </lineage>
</organism>
<comment type="caution">
    <text evidence="6">The sequence shown here is derived from an EMBL/GenBank/DDBJ whole genome shotgun (WGS) entry which is preliminary data.</text>
</comment>
<dbReference type="GeneID" id="63773034"/>
<dbReference type="InParanoid" id="A0A1Y2DFN0"/>
<dbReference type="SUPFAM" id="SSF103473">
    <property type="entry name" value="MFS general substrate transporter"/>
    <property type="match status" value="1"/>
</dbReference>
<dbReference type="OrthoDB" id="5296287at2759"/>
<keyword evidence="4 5" id="KW-0472">Membrane</keyword>
<comment type="subcellular location">
    <subcellularLocation>
        <location evidence="1">Membrane</location>
        <topology evidence="1">Multi-pass membrane protein</topology>
    </subcellularLocation>
</comment>
<protein>
    <recommendedName>
        <fullName evidence="8">Major facilitator superfamily domain-containing protein</fullName>
    </recommendedName>
</protein>